<dbReference type="PROSITE" id="PS50134">
    <property type="entry name" value="ZF_TAZ"/>
    <property type="match status" value="1"/>
</dbReference>
<feature type="compositionally biased region" description="Acidic residues" evidence="4">
    <location>
        <begin position="897"/>
        <end position="909"/>
    </location>
</feature>
<dbReference type="AlphaFoldDB" id="A0ABD3QIP6"/>
<dbReference type="Pfam" id="PF02135">
    <property type="entry name" value="zf-TAZ"/>
    <property type="match status" value="1"/>
</dbReference>
<dbReference type="Gene3D" id="1.20.1020.10">
    <property type="entry name" value="TAZ domain"/>
    <property type="match status" value="1"/>
</dbReference>
<feature type="compositionally biased region" description="Pro residues" evidence="4">
    <location>
        <begin position="739"/>
        <end position="753"/>
    </location>
</feature>
<dbReference type="InterPro" id="IPR000197">
    <property type="entry name" value="Znf_TAZ"/>
</dbReference>
<feature type="region of interest" description="Disordered" evidence="4">
    <location>
        <begin position="642"/>
        <end position="662"/>
    </location>
</feature>
<feature type="region of interest" description="Disordered" evidence="4">
    <location>
        <begin position="709"/>
        <end position="764"/>
    </location>
</feature>
<feature type="region of interest" description="Disordered" evidence="4">
    <location>
        <begin position="214"/>
        <end position="234"/>
    </location>
</feature>
<evidence type="ECO:0000256" key="3">
    <source>
        <dbReference type="ARBA" id="ARBA00022833"/>
    </source>
</evidence>
<feature type="compositionally biased region" description="Low complexity" evidence="4">
    <location>
        <begin position="303"/>
        <end position="321"/>
    </location>
</feature>
<comment type="caution">
    <text evidence="6">The sequence shown here is derived from an EMBL/GenBank/DDBJ whole genome shotgun (WGS) entry which is preliminary data.</text>
</comment>
<feature type="compositionally biased region" description="Low complexity" evidence="4">
    <location>
        <begin position="140"/>
        <end position="162"/>
    </location>
</feature>
<keyword evidence="1" id="KW-0479">Metal-binding</keyword>
<feature type="region of interest" description="Disordered" evidence="4">
    <location>
        <begin position="263"/>
        <end position="326"/>
    </location>
</feature>
<keyword evidence="2" id="KW-0863">Zinc-finger</keyword>
<protein>
    <recommendedName>
        <fullName evidence="5">TAZ-type domain-containing protein</fullName>
    </recommendedName>
</protein>
<keyword evidence="7" id="KW-1185">Reference proteome</keyword>
<dbReference type="PANTHER" id="PTHR48125">
    <property type="entry name" value="LP07818P1"/>
    <property type="match status" value="1"/>
</dbReference>
<feature type="region of interest" description="Disordered" evidence="4">
    <location>
        <begin position="880"/>
        <end position="919"/>
    </location>
</feature>
<dbReference type="GO" id="GO:0008270">
    <property type="term" value="F:zinc ion binding"/>
    <property type="evidence" value="ECO:0007669"/>
    <property type="project" value="UniProtKB-KW"/>
</dbReference>
<gene>
    <name evidence="6" type="ORF">HJC23_003603</name>
</gene>
<name>A0ABD3QIP6_9STRA</name>
<proteinExistence type="predicted"/>
<feature type="region of interest" description="Disordered" evidence="4">
    <location>
        <begin position="1"/>
        <end position="27"/>
    </location>
</feature>
<sequence>MNDNGTVADPLRVKRSHPLSGDADDAEVLTSSAEAGQAGKRVKLEDSETFSQQLPQAVAHVGPVNTEPQQLAVKQEDNALIVANATTVDPISAAAASAVISEPANGNSSTASEAKPAASSSDPQTLPPSTLQQSARQPLTQTQTAPPLHAAAAAPSSAAPVSVTTTAACTTTVPRKESPLPLKALTFHHLHKKYGPELEYMLVEFKKLERQLLGAPIHQQQNPPKAEPKGSRERREKLHGFILHLEDTIRQVEEGCALEKREEGSIDQVVHGATGSLANNQQEETEEEEKKSSDASLQQPQHTAQTNTASNLNNLNKTTSNMEGPPKKFTAAEAALSSLPPEKEREESVQRLEEHILANLLPVKVRLTKQLAAQKGATRNPVTAPVRAGAANTVAGGTIAEAVEAKRRAQEEELLKKQLQQRQISTSQYGKPIGGAGSSLTARLHGGVLGSNAPAAGASGSETTKRPILYAGVAPGSSQVPSTIKTVSGAHPGLIGKDATKAVALAEEERRRLKNLEENATRVAFGVATKPSPAASALDPRKPAALPSLNAATLPKQPEGPATLAARARAVALAAASSGGAASKISRPNQQFPTRSLQQHHVKKGPPVTAAPAATIAAPRAPHINQYTKPSAAVPYHSVPTPPMTAKSKKPHIAPNFDDPSLTPEQRFELRLKEARWRQRKRRRERRRRRLEGYLHAAGAYHVVPSAVQQQPSLSLSSQPHLQETQPERVASTTFTPNAPAPPPPVNTPPPPVTSASRPKKNGAYGPRTVEYVCAVCNETYMSTCEFNPWWALTSHDCPKCGKPQIPKLDISTPANEIDYHPALLSQEDNAKPQSSSVSASANASNPAVAAPQLAQPIQYMPKPPAHMKKNFFLSDSEVSLTDESDGEGGGGKYDESSEEEDTSFDNDMDSVTREERAEKEEFGFDYKGEVLSEDQARRLLVLIEHASICPGRHRSAKHRNVCHSTKYMMLHVRDCCGLLSNGDVCPFPWCRKTKHLLYHLVTCTKNDDGSKCSICCPENLSSNLMDLVGLNSYRRKIFVERAKAVAAAAAATRHQMAIAKAKAAAQSSTQPHVLTSSQILTAPSTNHNYESQTKPFATASTHVATHATQPLGNARRGSSVQDATTASNNTGPHLDSEVVL</sequence>
<dbReference type="InterPro" id="IPR035898">
    <property type="entry name" value="TAZ_dom_sf"/>
</dbReference>
<evidence type="ECO:0000313" key="6">
    <source>
        <dbReference type="EMBL" id="KAL3800307.1"/>
    </source>
</evidence>
<feature type="compositionally biased region" description="Polar residues" evidence="4">
    <location>
        <begin position="1117"/>
        <end position="1132"/>
    </location>
</feature>
<feature type="domain" description="TAZ-type" evidence="5">
    <location>
        <begin position="925"/>
        <end position="1019"/>
    </location>
</feature>
<evidence type="ECO:0000256" key="2">
    <source>
        <dbReference type="ARBA" id="ARBA00022771"/>
    </source>
</evidence>
<dbReference type="PANTHER" id="PTHR48125:SF12">
    <property type="entry name" value="AT HOOK TRANSCRIPTION FACTOR FAMILY-RELATED"/>
    <property type="match status" value="1"/>
</dbReference>
<feature type="compositionally biased region" description="Polar residues" evidence="4">
    <location>
        <begin position="104"/>
        <end position="139"/>
    </location>
</feature>
<feature type="region of interest" description="Disordered" evidence="4">
    <location>
        <begin position="102"/>
        <end position="162"/>
    </location>
</feature>
<evidence type="ECO:0000259" key="5">
    <source>
        <dbReference type="PROSITE" id="PS50134"/>
    </source>
</evidence>
<reference evidence="6 7" key="1">
    <citation type="journal article" date="2020" name="G3 (Bethesda)">
        <title>Improved Reference Genome for Cyclotella cryptica CCMP332, a Model for Cell Wall Morphogenesis, Salinity Adaptation, and Lipid Production in Diatoms (Bacillariophyta).</title>
        <authorList>
            <person name="Roberts W.R."/>
            <person name="Downey K.M."/>
            <person name="Ruck E.C."/>
            <person name="Traller J.C."/>
            <person name="Alverson A.J."/>
        </authorList>
    </citation>
    <scope>NUCLEOTIDE SEQUENCE [LARGE SCALE GENOMIC DNA]</scope>
    <source>
        <strain evidence="6 7">CCMP332</strain>
    </source>
</reference>
<dbReference type="Proteomes" id="UP001516023">
    <property type="component" value="Unassembled WGS sequence"/>
</dbReference>
<evidence type="ECO:0000256" key="4">
    <source>
        <dbReference type="SAM" id="MobiDB-lite"/>
    </source>
</evidence>
<accession>A0ABD3QIP6</accession>
<evidence type="ECO:0000256" key="1">
    <source>
        <dbReference type="ARBA" id="ARBA00022723"/>
    </source>
</evidence>
<dbReference type="EMBL" id="JABMIG020000033">
    <property type="protein sequence ID" value="KAL3800307.1"/>
    <property type="molecule type" value="Genomic_DNA"/>
</dbReference>
<keyword evidence="3" id="KW-0862">Zinc</keyword>
<evidence type="ECO:0000313" key="7">
    <source>
        <dbReference type="Proteomes" id="UP001516023"/>
    </source>
</evidence>
<organism evidence="6 7">
    <name type="scientific">Cyclotella cryptica</name>
    <dbReference type="NCBI Taxonomy" id="29204"/>
    <lineage>
        <taxon>Eukaryota</taxon>
        <taxon>Sar</taxon>
        <taxon>Stramenopiles</taxon>
        <taxon>Ochrophyta</taxon>
        <taxon>Bacillariophyta</taxon>
        <taxon>Coscinodiscophyceae</taxon>
        <taxon>Thalassiosirophycidae</taxon>
        <taxon>Stephanodiscales</taxon>
        <taxon>Stephanodiscaceae</taxon>
        <taxon>Cyclotella</taxon>
    </lineage>
</organism>
<feature type="region of interest" description="Disordered" evidence="4">
    <location>
        <begin position="1110"/>
        <end position="1141"/>
    </location>
</feature>
<feature type="compositionally biased region" description="Low complexity" evidence="4">
    <location>
        <begin position="709"/>
        <end position="723"/>
    </location>
</feature>